<evidence type="ECO:0000313" key="1">
    <source>
        <dbReference type="EMBL" id="BFO80109.1"/>
    </source>
</evidence>
<protein>
    <recommendedName>
        <fullName evidence="2">Ornithine aminotransferase</fullName>
    </recommendedName>
</protein>
<accession>A0AB33JE80</accession>
<reference evidence="1" key="1">
    <citation type="submission" date="2024-07" db="EMBL/GenBank/DDBJ databases">
        <title>Complete genome sequence of Prevotella sp. YM-2024 GTC17262.</title>
        <authorList>
            <person name="Hayashi M."/>
            <person name="Muto Y."/>
            <person name="Tanaka K."/>
            <person name="Niwa H."/>
        </authorList>
    </citation>
    <scope>NUCLEOTIDE SEQUENCE</scope>
    <source>
        <strain evidence="1">GTC17262</strain>
    </source>
</reference>
<dbReference type="EMBL" id="AP035789">
    <property type="protein sequence ID" value="BFO80109.1"/>
    <property type="molecule type" value="Genomic_DNA"/>
</dbReference>
<gene>
    <name evidence="1" type="ORF">GTC17262_03000</name>
</gene>
<proteinExistence type="predicted"/>
<sequence>MYIDKDSWGNFSINDLTEKDLRLLYEALRVYAQHNLGRIHPENTVRMFVFDSEFNRIMQNE</sequence>
<evidence type="ECO:0008006" key="2">
    <source>
        <dbReference type="Google" id="ProtNLM"/>
    </source>
</evidence>
<name>A0AB33JE80_9BACT</name>
<dbReference type="AlphaFoldDB" id="A0AB33JE80"/>
<organism evidence="1">
    <name type="scientific">Prevotella sp. GTC17262</name>
    <dbReference type="NCBI Taxonomy" id="3236797"/>
    <lineage>
        <taxon>Bacteria</taxon>
        <taxon>Pseudomonadati</taxon>
        <taxon>Bacteroidota</taxon>
        <taxon>Bacteroidia</taxon>
        <taxon>Bacteroidales</taxon>
        <taxon>Prevotellaceae</taxon>
        <taxon>Prevotella</taxon>
    </lineage>
</organism>